<gene>
    <name evidence="1" type="ORF">AZE42_07996</name>
</gene>
<dbReference type="AlphaFoldDB" id="A0A1J8PMU8"/>
<comment type="caution">
    <text evidence="1">The sequence shown here is derived from an EMBL/GenBank/DDBJ whole genome shotgun (WGS) entry which is preliminary data.</text>
</comment>
<feature type="non-terminal residue" evidence="1">
    <location>
        <position position="1"/>
    </location>
</feature>
<dbReference type="STRING" id="180088.A0A1J8PMU8"/>
<accession>A0A1J8PMU8</accession>
<evidence type="ECO:0000313" key="1">
    <source>
        <dbReference type="EMBL" id="OJA09847.1"/>
    </source>
</evidence>
<dbReference type="Proteomes" id="UP000183567">
    <property type="component" value="Unassembled WGS sequence"/>
</dbReference>
<organism evidence="1 2">
    <name type="scientific">Rhizopogon vesiculosus</name>
    <dbReference type="NCBI Taxonomy" id="180088"/>
    <lineage>
        <taxon>Eukaryota</taxon>
        <taxon>Fungi</taxon>
        <taxon>Dikarya</taxon>
        <taxon>Basidiomycota</taxon>
        <taxon>Agaricomycotina</taxon>
        <taxon>Agaricomycetes</taxon>
        <taxon>Agaricomycetidae</taxon>
        <taxon>Boletales</taxon>
        <taxon>Suillineae</taxon>
        <taxon>Rhizopogonaceae</taxon>
        <taxon>Rhizopogon</taxon>
    </lineage>
</organism>
<dbReference type="EMBL" id="LVVM01005754">
    <property type="protein sequence ID" value="OJA09847.1"/>
    <property type="molecule type" value="Genomic_DNA"/>
</dbReference>
<reference evidence="1 2" key="1">
    <citation type="submission" date="2016-03" db="EMBL/GenBank/DDBJ databases">
        <title>Comparative genomics of the ectomycorrhizal sister species Rhizopogon vinicolor and Rhizopogon vesiculosus (Basidiomycota: Boletales) reveals a divergence of the mating type B locus.</title>
        <authorList>
            <person name="Mujic A.B."/>
            <person name="Kuo A."/>
            <person name="Tritt A."/>
            <person name="Lipzen A."/>
            <person name="Chen C."/>
            <person name="Johnson J."/>
            <person name="Sharma A."/>
            <person name="Barry K."/>
            <person name="Grigoriev I.V."/>
            <person name="Spatafora J.W."/>
        </authorList>
    </citation>
    <scope>NUCLEOTIDE SEQUENCE [LARGE SCALE GENOMIC DNA]</scope>
    <source>
        <strain evidence="1 2">AM-OR11-056</strain>
    </source>
</reference>
<evidence type="ECO:0000313" key="2">
    <source>
        <dbReference type="Proteomes" id="UP000183567"/>
    </source>
</evidence>
<proteinExistence type="predicted"/>
<protein>
    <submittedName>
        <fullName evidence="1">Uncharacterized protein</fullName>
    </submittedName>
</protein>
<keyword evidence="2" id="KW-1185">Reference proteome</keyword>
<name>A0A1J8PMU8_9AGAM</name>
<sequence>TCHCKGYGSVIRLAVISWYVVQDQIPALDFVKKHAGLFSFNQTYMNYLEKTAAQCNYTGYVDKYVKYPPTGLLPLPGDSVDPSGSCDMWDDINHNALIINPAFDPYRIWDTVGRRDF</sequence>
<dbReference type="OrthoDB" id="443318at2759"/>